<sequence>MKTIKFVGKEVWEKNFAAAVRQNVNNYFKEKGISTKGNFTLFTQTSAMFVLYLAPFVMLLTVTMSAWLALGLLIVMGIGMAGIGMCVMHDAVHGSFSSKAWVNKLMGSSMYLLGSNVFNWKIQHNVMHHAYTNIDGYDEDIVAKGPIRLSEYTPLKRIHRYQYIHAFLFYGLMSITKLTNDFGQLAFYNKEGITRKFNIKPTLEYTKMVIVKAMYLFLFIGLPMLVTGFSWWQILIGFFIMHWTAGFILSTIFQMAHIVEGTEQVKADADGIIHTEWAVNEVKTTSDFARNNWLLNWYAGGLNFQIEHHLFPNICHVHYRKIAPIVERTAREFGLSYNLKPSFAYAFGSHVRRLKQLGQTSQL</sequence>
<dbReference type="EMBL" id="CP042436">
    <property type="protein sequence ID" value="QEC63352.1"/>
    <property type="molecule type" value="Genomic_DNA"/>
</dbReference>
<dbReference type="PANTHER" id="PTHR19353:SF19">
    <property type="entry name" value="DELTA(5) FATTY ACID DESATURASE C-RELATED"/>
    <property type="match status" value="1"/>
</dbReference>
<organism evidence="3 4">
    <name type="scientific">Mucilaginibacter ginsenosidivorans</name>
    <dbReference type="NCBI Taxonomy" id="398053"/>
    <lineage>
        <taxon>Bacteria</taxon>
        <taxon>Pseudomonadati</taxon>
        <taxon>Bacteroidota</taxon>
        <taxon>Sphingobacteriia</taxon>
        <taxon>Sphingobacteriales</taxon>
        <taxon>Sphingobacteriaceae</taxon>
        <taxon>Mucilaginibacter</taxon>
    </lineage>
</organism>
<dbReference type="GO" id="GO:0016020">
    <property type="term" value="C:membrane"/>
    <property type="evidence" value="ECO:0007669"/>
    <property type="project" value="TreeGrafter"/>
</dbReference>
<name>A0A5B8UWQ3_9SPHI</name>
<gene>
    <name evidence="3" type="ORF">FRZ54_12455</name>
</gene>
<dbReference type="InterPro" id="IPR012171">
    <property type="entry name" value="Fatty_acid_desaturase"/>
</dbReference>
<keyword evidence="1" id="KW-1133">Transmembrane helix</keyword>
<keyword evidence="1" id="KW-0472">Membrane</keyword>
<keyword evidence="4" id="KW-1185">Reference proteome</keyword>
<dbReference type="CDD" id="cd03506">
    <property type="entry name" value="Delta6-FADS-like"/>
    <property type="match status" value="1"/>
</dbReference>
<feature type="transmembrane region" description="Helical" evidence="1">
    <location>
        <begin position="231"/>
        <end position="253"/>
    </location>
</feature>
<evidence type="ECO:0000259" key="2">
    <source>
        <dbReference type="Pfam" id="PF00487"/>
    </source>
</evidence>
<dbReference type="KEGG" id="mgin:FRZ54_12455"/>
<evidence type="ECO:0000313" key="4">
    <source>
        <dbReference type="Proteomes" id="UP000321479"/>
    </source>
</evidence>
<dbReference type="AlphaFoldDB" id="A0A5B8UWQ3"/>
<feature type="transmembrane region" description="Helical" evidence="1">
    <location>
        <begin position="39"/>
        <end position="60"/>
    </location>
</feature>
<dbReference type="InterPro" id="IPR005804">
    <property type="entry name" value="FA_desaturase_dom"/>
</dbReference>
<dbReference type="OrthoDB" id="104711at2"/>
<evidence type="ECO:0000256" key="1">
    <source>
        <dbReference type="SAM" id="Phobius"/>
    </source>
</evidence>
<evidence type="ECO:0000313" key="3">
    <source>
        <dbReference type="EMBL" id="QEC63352.1"/>
    </source>
</evidence>
<feature type="transmembrane region" description="Helical" evidence="1">
    <location>
        <begin position="205"/>
        <end position="225"/>
    </location>
</feature>
<dbReference type="PIRSF" id="PIRSF015921">
    <property type="entry name" value="FA_sphinglp_des"/>
    <property type="match status" value="1"/>
</dbReference>
<keyword evidence="1" id="KW-0812">Transmembrane</keyword>
<reference evidence="3 4" key="1">
    <citation type="journal article" date="2017" name="Curr. Microbiol.">
        <title>Mucilaginibacter ginsenosidivorans sp. nov., Isolated from Soil of Ginseng Field.</title>
        <authorList>
            <person name="Kim M.M."/>
            <person name="Siddiqi M.Z."/>
            <person name="Im W.T."/>
        </authorList>
    </citation>
    <scope>NUCLEOTIDE SEQUENCE [LARGE SCALE GENOMIC DNA]</scope>
    <source>
        <strain evidence="3 4">Gsoil 3017</strain>
    </source>
</reference>
<dbReference type="RefSeq" id="WP_147031928.1">
    <property type="nucleotide sequence ID" value="NZ_CP042436.1"/>
</dbReference>
<protein>
    <submittedName>
        <fullName evidence="3">Acyl-CoA desaturase</fullName>
    </submittedName>
</protein>
<dbReference type="GO" id="GO:0016717">
    <property type="term" value="F:oxidoreductase activity, acting on paired donors, with oxidation of a pair of donors resulting in the reduction of molecular oxygen to two molecules of water"/>
    <property type="evidence" value="ECO:0007669"/>
    <property type="project" value="TreeGrafter"/>
</dbReference>
<dbReference type="Proteomes" id="UP000321479">
    <property type="component" value="Chromosome"/>
</dbReference>
<feature type="transmembrane region" description="Helical" evidence="1">
    <location>
        <begin position="66"/>
        <end position="88"/>
    </location>
</feature>
<dbReference type="PANTHER" id="PTHR19353">
    <property type="entry name" value="FATTY ACID DESATURASE 2"/>
    <property type="match status" value="1"/>
</dbReference>
<accession>A0A5B8UWQ3</accession>
<dbReference type="Pfam" id="PF00487">
    <property type="entry name" value="FA_desaturase"/>
    <property type="match status" value="1"/>
</dbReference>
<proteinExistence type="predicted"/>
<dbReference type="GO" id="GO:0008610">
    <property type="term" value="P:lipid biosynthetic process"/>
    <property type="evidence" value="ECO:0007669"/>
    <property type="project" value="UniProtKB-ARBA"/>
</dbReference>
<feature type="domain" description="Fatty acid desaturase" evidence="2">
    <location>
        <begin position="66"/>
        <end position="338"/>
    </location>
</feature>